<proteinExistence type="predicted"/>
<evidence type="ECO:0000256" key="1">
    <source>
        <dbReference type="ARBA" id="ARBA00004147"/>
    </source>
</evidence>
<evidence type="ECO:0000259" key="14">
    <source>
        <dbReference type="PROSITE" id="PS51206"/>
    </source>
</evidence>
<evidence type="ECO:0000256" key="6">
    <source>
        <dbReference type="ARBA" id="ARBA00022741"/>
    </source>
</evidence>
<evidence type="ECO:0000256" key="2">
    <source>
        <dbReference type="ARBA" id="ARBA00022562"/>
    </source>
</evidence>
<keyword evidence="17" id="KW-1185">Reference proteome</keyword>
<keyword evidence="8 12" id="KW-0378">Hydrolase</keyword>
<keyword evidence="9" id="KW-0067">ATP-binding</keyword>
<keyword evidence="5" id="KW-0479">Metal-binding</keyword>
<evidence type="ECO:0000313" key="16">
    <source>
        <dbReference type="EMBL" id="AAR07954.1"/>
    </source>
</evidence>
<dbReference type="PROSITE" id="PS51206">
    <property type="entry name" value="SF3_HELICASE_1"/>
    <property type="match status" value="1"/>
</dbReference>
<dbReference type="InterPro" id="IPR049901">
    <property type="entry name" value="PV_NS1-NUC"/>
</dbReference>
<feature type="active site" description="For nuclease activity" evidence="12">
    <location>
        <position position="144"/>
    </location>
</feature>
<keyword evidence="10 12" id="KW-0190">Covalent protein-DNA linkage</keyword>
<organism evidence="16 17">
    <name type="scientific">Snake adeno-associated virus</name>
    <dbReference type="NCBI Taxonomy" id="252602"/>
    <lineage>
        <taxon>Viruses</taxon>
        <taxon>Monodnaviria</taxon>
        <taxon>Shotokuvirae</taxon>
        <taxon>Cossaviricota</taxon>
        <taxon>Quintoviricetes</taxon>
        <taxon>Piccovirales</taxon>
        <taxon>Parvoviridae</taxon>
        <taxon>Parvovirinae</taxon>
        <taxon>Dependoparvovirus</taxon>
        <taxon>Dependoparvovirus squamate1</taxon>
    </lineage>
</organism>
<dbReference type="InterPro" id="IPR014015">
    <property type="entry name" value="Helicase_SF3_DNA-vir"/>
</dbReference>
<evidence type="ECO:0000313" key="17">
    <source>
        <dbReference type="Proteomes" id="UP000202269"/>
    </source>
</evidence>
<gene>
    <name evidence="16" type="primary">NS1</name>
</gene>
<keyword evidence="7 12" id="KW-0255">Endonuclease</keyword>
<dbReference type="Proteomes" id="UP000202269">
    <property type="component" value="Segment"/>
</dbReference>
<dbReference type="GO" id="GO:0003677">
    <property type="term" value="F:DNA binding"/>
    <property type="evidence" value="ECO:0007669"/>
    <property type="project" value="UniProtKB-UniRule"/>
</dbReference>
<evidence type="ECO:0000256" key="5">
    <source>
        <dbReference type="ARBA" id="ARBA00022723"/>
    </source>
</evidence>
<accession>Q6V7U3</accession>
<dbReference type="SUPFAM" id="SSF55464">
    <property type="entry name" value="Origin of replication-binding domain, RBD-like"/>
    <property type="match status" value="1"/>
</dbReference>
<evidence type="ECO:0000256" key="4">
    <source>
        <dbReference type="ARBA" id="ARBA00022722"/>
    </source>
</evidence>
<evidence type="ECO:0000256" key="9">
    <source>
        <dbReference type="ARBA" id="ARBA00022840"/>
    </source>
</evidence>
<comment type="subcellular location">
    <subcellularLocation>
        <location evidence="1 12">Host nucleus</location>
    </subcellularLocation>
</comment>
<dbReference type="KEGG" id="vg:2949819"/>
<dbReference type="Gene3D" id="3.40.50.300">
    <property type="entry name" value="P-loop containing nucleotide triphosphate hydrolases"/>
    <property type="match status" value="1"/>
</dbReference>
<reference evidence="16 17" key="1">
    <citation type="journal article" date="2004" name="J. Gen. Virol.">
        <title>A parvovirus isolated from royal python (Python regius) is a member of the genus Dependovirus.</title>
        <authorList>
            <person name="Farkas S.L."/>
            <person name="Zadori Z."/>
            <person name="Benko M."/>
            <person name="Essbauer S."/>
            <person name="Harrach B."/>
            <person name="Tijssen P."/>
        </authorList>
    </citation>
    <scope>NUCLEOTIDE SEQUENCE [LARGE SCALE GENOMIC DNA]</scope>
</reference>
<dbReference type="GO" id="GO:0042025">
    <property type="term" value="C:host cell nucleus"/>
    <property type="evidence" value="ECO:0007669"/>
    <property type="project" value="UniProtKB-SubCell"/>
</dbReference>
<dbReference type="GO" id="GO:0005524">
    <property type="term" value="F:ATP binding"/>
    <property type="evidence" value="ECO:0007669"/>
    <property type="project" value="UniProtKB-KW"/>
</dbReference>
<dbReference type="Gene3D" id="1.10.10.950">
    <property type="match status" value="1"/>
</dbReference>
<evidence type="ECO:0000256" key="13">
    <source>
        <dbReference type="SAM" id="MobiDB-lite"/>
    </source>
</evidence>
<dbReference type="InterPro" id="IPR001257">
    <property type="entry name" value="Parvovirus_NS1_helicase"/>
</dbReference>
<evidence type="ECO:0000256" key="11">
    <source>
        <dbReference type="ARBA" id="ARBA00023125"/>
    </source>
</evidence>
<keyword evidence="2 12" id="KW-1048">Host nucleus</keyword>
<keyword evidence="6 12" id="KW-0547">Nucleotide-binding</keyword>
<sequence length="562" mass="64678">MAFYEVVFRLPRDNNNLLDEDRYQPELKEEDDWPEEYLTSEDASFIGLAYAVLSEIRRFFGKELQWFAQVEWCPTAGYHMHVLLNHPKLSNQTYGRKVNELACRIVDTFGLINPEEVISTHYVKSNYGHKKVRVIHLESYLKNYFFRKTLAPPNYTEEGDYKREEEVVLWAFTNIVAWKPFVRNLIKRSELATVPKQPENPAGDGPAPRVTAGTRHFMETIDWLVKHGITTEREFCHANRPLYLSMLASTSGAGQIKRALDQAKHMMTSTMSAEDYLTTEEDVIEPPTENRIYKIMKLNRYDPELAAALFYGWTCKNFGKRNTIWLYGPATTGKTIIAQAIAHAVKLFAGVNWTNENFPFCNCPGKLLIWWEEGKMTNKMVETAKCILGGSAVPVDIKGKPAEMCPQTPCIITSNTNMCQVYDGNSSSFEHQEPLEERMFMFRLNTKLPSTFGKITEEEVKQFITWGRSLKVQVPHQFRVPTTGEYKRPAPEAKAHSSDEPPKEKVARIDDSLTRYVNNIDESATSREMFLEIANTNQCMLHHCFSCTECYPELLDDMDKEQ</sequence>
<dbReference type="GO" id="GO:0046872">
    <property type="term" value="F:metal ion binding"/>
    <property type="evidence" value="ECO:0007669"/>
    <property type="project" value="UniProtKB-KW"/>
</dbReference>
<evidence type="ECO:0000256" key="7">
    <source>
        <dbReference type="ARBA" id="ARBA00022759"/>
    </source>
</evidence>
<dbReference type="PROSITE" id="PS52022">
    <property type="entry name" value="PV_NS1_NUC"/>
    <property type="match status" value="1"/>
</dbReference>
<keyword evidence="4 12" id="KW-0540">Nuclease</keyword>
<feature type="region of interest" description="Disordered" evidence="13">
    <location>
        <begin position="482"/>
        <end position="506"/>
    </location>
</feature>
<dbReference type="GO" id="GO:0006260">
    <property type="term" value="P:DNA replication"/>
    <property type="evidence" value="ECO:0007669"/>
    <property type="project" value="UniProtKB-UniRule"/>
</dbReference>
<evidence type="ECO:0000256" key="10">
    <source>
        <dbReference type="ARBA" id="ARBA00023124"/>
    </source>
</evidence>
<protein>
    <submittedName>
        <fullName evidence="16">Non-structural protein 1</fullName>
    </submittedName>
</protein>
<dbReference type="Gene3D" id="3.40.1310.20">
    <property type="match status" value="1"/>
</dbReference>
<dbReference type="InterPro" id="IPR027417">
    <property type="entry name" value="P-loop_NTPase"/>
</dbReference>
<dbReference type="GO" id="GO:0019079">
    <property type="term" value="P:viral genome replication"/>
    <property type="evidence" value="ECO:0007669"/>
    <property type="project" value="InterPro"/>
</dbReference>
<dbReference type="GeneID" id="2949819"/>
<feature type="domain" description="PV NS1-Nuc" evidence="15">
    <location>
        <begin position="1"/>
        <end position="202"/>
    </location>
</feature>
<feature type="short sequence motif" description="RCR-3" evidence="12">
    <location>
        <begin position="144"/>
        <end position="148"/>
    </location>
</feature>
<keyword evidence="3 12" id="KW-0235">DNA replication</keyword>
<evidence type="ECO:0000259" key="15">
    <source>
        <dbReference type="PROSITE" id="PS52022"/>
    </source>
</evidence>
<dbReference type="SUPFAM" id="SSF52540">
    <property type="entry name" value="P-loop containing nucleoside triphosphate hydrolases"/>
    <property type="match status" value="1"/>
</dbReference>
<evidence type="ECO:0000256" key="3">
    <source>
        <dbReference type="ARBA" id="ARBA00022705"/>
    </source>
</evidence>
<name>Q6V7U3_9VIRU</name>
<feature type="short sequence motif" description="RCR-2" evidence="12">
    <location>
        <begin position="79"/>
        <end position="81"/>
    </location>
</feature>
<keyword evidence="11 12" id="KW-0238">DNA-binding</keyword>
<feature type="domain" description="SF3 helicase" evidence="14">
    <location>
        <begin position="289"/>
        <end position="457"/>
    </location>
</feature>
<evidence type="ECO:0000256" key="8">
    <source>
        <dbReference type="ARBA" id="ARBA00022801"/>
    </source>
</evidence>
<dbReference type="RefSeq" id="YP_068093.1">
    <property type="nucleotide sequence ID" value="NC_006148.1"/>
</dbReference>
<dbReference type="GO" id="GO:0016787">
    <property type="term" value="F:hydrolase activity"/>
    <property type="evidence" value="ECO:0007669"/>
    <property type="project" value="UniProtKB-KW"/>
</dbReference>
<dbReference type="GO" id="GO:0004519">
    <property type="term" value="F:endonuclease activity"/>
    <property type="evidence" value="ECO:0007669"/>
    <property type="project" value="UniProtKB-UniRule"/>
</dbReference>
<evidence type="ECO:0000256" key="12">
    <source>
        <dbReference type="PROSITE-ProRule" id="PRU01366"/>
    </source>
</evidence>
<feature type="compositionally biased region" description="Basic and acidic residues" evidence="13">
    <location>
        <begin position="485"/>
        <end position="506"/>
    </location>
</feature>
<dbReference type="OrthoDB" id="2007at10239"/>
<dbReference type="Pfam" id="PF01057">
    <property type="entry name" value="Parvo_NS1"/>
    <property type="match status" value="1"/>
</dbReference>
<dbReference type="EMBL" id="AY349010">
    <property type="protein sequence ID" value="AAR07954.1"/>
    <property type="molecule type" value="Genomic_DNA"/>
</dbReference>